<sequence length="596" mass="68231">MKRLWALIILALLIATTAPQAAGYNVTGKVSVEISPNSELLSVVYYLAFGRGDPFVIDRGGYLDEVDRYFAPYRNHRAVQMLREHLENTSSISERDLRLFYTEYYLLLCTEPPELQPWGNIDDPWTLDFIEALRDFARESDFMTFYRTHQDYYWEDLGIYTNALSLLPPDEFMGRYTDVSNVRFEFLHPFLVAIHGHSFNPLRDGVQIYGAGGMVPLVRRDPQRTAWSYKTARDTMFGLPLNRDYVNNTGLDELIYLGFVYHELGHDITLPGLYASYGDTYSLAYLEDTIEEDMPYLARYDIHFWDRTGMIYEGFADGWLDFALSNVDPDYAALAVWLQRAWGEFWIDEVLQLYRKYTAMSVQNSVPLGEYVDEMLVDLRTMIPPDKAWELYSERVPVTPLRAFDRGAVEGEVIVVYGTQNPDPSGVERDRETAEAIAENLRVFYSQWDGTVEVSIKADVNVTGDDLGSNLVLVGGPYSNSLVDELDERFPLRFVPVGSDRWVLEKSPDWEVHSYVLTGDEEDPVITGDLGSITGTAVIMAVRNPYNRANYIVWVAGENRNLTALFQNPTYYLSSYEIWSEKGIEMGFYVQSPCAS</sequence>
<gene>
    <name evidence="1" type="ORF">CL1_0026</name>
</gene>
<dbReference type="Proteomes" id="UP000006064">
    <property type="component" value="Chromosome"/>
</dbReference>
<dbReference type="RefSeq" id="WP_014787882.1">
    <property type="nucleotide sequence ID" value="NC_018015.1"/>
</dbReference>
<name>I3ZRA7_THECF</name>
<evidence type="ECO:0000313" key="2">
    <source>
        <dbReference type="Proteomes" id="UP000006064"/>
    </source>
</evidence>
<organism evidence="1 2">
    <name type="scientific">Thermococcus cleftensis (strain DSM 27260 / KACC 17922 / CL1)</name>
    <dbReference type="NCBI Taxonomy" id="163003"/>
    <lineage>
        <taxon>Archaea</taxon>
        <taxon>Methanobacteriati</taxon>
        <taxon>Methanobacteriota</taxon>
        <taxon>Thermococci</taxon>
        <taxon>Thermococcales</taxon>
        <taxon>Thermococcaceae</taxon>
        <taxon>Thermococcus</taxon>
    </lineage>
</organism>
<dbReference type="GeneID" id="13038681"/>
<protein>
    <recommendedName>
        <fullName evidence="3">S-layer protein C-terminal domain-containing protein</fullName>
    </recommendedName>
</protein>
<proteinExistence type="predicted"/>
<dbReference type="EMBL" id="CP003651">
    <property type="protein sequence ID" value="AFL94241.1"/>
    <property type="molecule type" value="Genomic_DNA"/>
</dbReference>
<accession>I3ZRA7</accession>
<dbReference type="AlphaFoldDB" id="I3ZRA7"/>
<evidence type="ECO:0000313" key="1">
    <source>
        <dbReference type="EMBL" id="AFL94241.1"/>
    </source>
</evidence>
<evidence type="ECO:0008006" key="3">
    <source>
        <dbReference type="Google" id="ProtNLM"/>
    </source>
</evidence>
<dbReference type="HOGENOM" id="CLU_034059_0_0_2"/>
<keyword evidence="2" id="KW-1185">Reference proteome</keyword>
<dbReference type="KEGG" id="thm:CL1_0026"/>
<dbReference type="OrthoDB" id="148350at2157"/>
<reference evidence="1 2" key="1">
    <citation type="journal article" date="2012" name="J. Bacteriol.">
        <title>Complete Genome Sequence of the Hyperthermophilic Archaeon Thermococcus sp. Strain CL1, Isolated from a Paralvinella sp. Polychaete Worm Collected from a Hydrothermal Vent.</title>
        <authorList>
            <person name="Jung J.H."/>
            <person name="Holden J.F."/>
            <person name="Seo D.H."/>
            <person name="Park K.H."/>
            <person name="Shin H."/>
            <person name="Ryu S."/>
            <person name="Lee J.H."/>
            <person name="Park C.S."/>
        </authorList>
    </citation>
    <scope>NUCLEOTIDE SEQUENCE [LARGE SCALE GENOMIC DNA]</scope>
    <source>
        <strain evidence="2">DSM 27260 / KACC 17922 / CL1</strain>
    </source>
</reference>